<dbReference type="AlphaFoldDB" id="A0A937FJL3"/>
<accession>A0A937FJL3</accession>
<sequence>MINTVLGKIKPSQLGITLMHEHIIWDWSGAENTRENLYSLEEVVTTMEPYLLELKKLGCQTLVEATACGSGRDVEVLKACAEKTGLNIITNCGAWDGGKHRGKFIPDEIRNSTIDEISAAWINEFVNGIDGTSIYPGFIKLALGDEGFISELQEKLLRSAARTSLATGLPIECHIGSSKSAIKAVEIIEEENLPYDKFIWLHVDWSNDYTTVYKLVKKGIWVEIDAISAFPEPYEIQINLLEKLICDNLIDRLLISQDAGCYEIGVVKDSKLRSYNNIFTKFIPICKSKGISETVFNKILIKNPAKILNIE</sequence>
<dbReference type="PROSITE" id="PS01322">
    <property type="entry name" value="PHOSPHOTRIESTERASE_1"/>
    <property type="match status" value="1"/>
</dbReference>
<name>A0A937FJL3_9CLOT</name>
<dbReference type="InterPro" id="IPR032466">
    <property type="entry name" value="Metal_Hydrolase"/>
</dbReference>
<dbReference type="PANTHER" id="PTHR10819">
    <property type="entry name" value="PHOSPHOTRIESTERASE-RELATED"/>
    <property type="match status" value="1"/>
</dbReference>
<feature type="binding site" evidence="4">
    <location>
        <position position="258"/>
    </location>
    <ligand>
        <name>Zn(2+)</name>
        <dbReference type="ChEBI" id="CHEBI:29105"/>
        <label>1</label>
    </ligand>
</feature>
<protein>
    <submittedName>
        <fullName evidence="6">Phosphotriesterase</fullName>
    </submittedName>
</protein>
<dbReference type="PANTHER" id="PTHR10819:SF3">
    <property type="entry name" value="PHOSPHOTRIESTERASE-RELATED PROTEIN"/>
    <property type="match status" value="1"/>
</dbReference>
<feature type="binding site" evidence="4">
    <location>
        <position position="174"/>
    </location>
    <ligand>
        <name>Zn(2+)</name>
        <dbReference type="ChEBI" id="CHEBI:29105"/>
        <label>2</label>
    </ligand>
</feature>
<dbReference type="Proteomes" id="UP000623681">
    <property type="component" value="Unassembled WGS sequence"/>
</dbReference>
<dbReference type="SUPFAM" id="SSF51556">
    <property type="entry name" value="Metallo-dependent hydrolases"/>
    <property type="match status" value="1"/>
</dbReference>
<comment type="caution">
    <text evidence="6">The sequence shown here is derived from an EMBL/GenBank/DDBJ whole genome shotgun (WGS) entry which is preliminary data.</text>
</comment>
<feature type="binding site" description="via carbamate group" evidence="4">
    <location>
        <position position="140"/>
    </location>
    <ligand>
        <name>Zn(2+)</name>
        <dbReference type="ChEBI" id="CHEBI:29105"/>
        <label>2</label>
    </ligand>
</feature>
<keyword evidence="7" id="KW-1185">Reference proteome</keyword>
<evidence type="ECO:0000313" key="7">
    <source>
        <dbReference type="Proteomes" id="UP000623681"/>
    </source>
</evidence>
<feature type="modified residue" description="N6-carboxylysine" evidence="3 5">
    <location>
        <position position="140"/>
    </location>
</feature>
<feature type="binding site" evidence="4">
    <location>
        <position position="20"/>
    </location>
    <ligand>
        <name>Zn(2+)</name>
        <dbReference type="ChEBI" id="CHEBI:29105"/>
        <label>1</label>
    </ligand>
</feature>
<comment type="similarity">
    <text evidence="5">Belongs to the metallo-dependent hydrolases superfamily. Phosphotriesterase family.</text>
</comment>
<dbReference type="GO" id="GO:0016788">
    <property type="term" value="F:hydrolase activity, acting on ester bonds"/>
    <property type="evidence" value="ECO:0007669"/>
    <property type="project" value="InterPro"/>
</dbReference>
<dbReference type="EMBL" id="JAESWA010000025">
    <property type="protein sequence ID" value="MBL4933528.1"/>
    <property type="molecule type" value="Genomic_DNA"/>
</dbReference>
<dbReference type="GO" id="GO:0008270">
    <property type="term" value="F:zinc ion binding"/>
    <property type="evidence" value="ECO:0007669"/>
    <property type="project" value="InterPro"/>
</dbReference>
<evidence type="ECO:0000256" key="1">
    <source>
        <dbReference type="ARBA" id="ARBA00022723"/>
    </source>
</evidence>
<keyword evidence="2" id="KW-0378">Hydrolase</keyword>
<keyword evidence="1 4" id="KW-0479">Metal-binding</keyword>
<dbReference type="PROSITE" id="PS51347">
    <property type="entry name" value="PHOSPHOTRIESTERASE_2"/>
    <property type="match status" value="1"/>
</dbReference>
<feature type="binding site" evidence="4">
    <location>
        <position position="202"/>
    </location>
    <ligand>
        <name>Zn(2+)</name>
        <dbReference type="ChEBI" id="CHEBI:29105"/>
        <label>2</label>
    </ligand>
</feature>
<dbReference type="Pfam" id="PF02126">
    <property type="entry name" value="PTE"/>
    <property type="match status" value="1"/>
</dbReference>
<dbReference type="Gene3D" id="3.20.20.140">
    <property type="entry name" value="Metal-dependent hydrolases"/>
    <property type="match status" value="1"/>
</dbReference>
<evidence type="ECO:0000256" key="2">
    <source>
        <dbReference type="ARBA" id="ARBA00022801"/>
    </source>
</evidence>
<evidence type="ECO:0000256" key="5">
    <source>
        <dbReference type="PROSITE-ProRule" id="PRU00679"/>
    </source>
</evidence>
<proteinExistence type="inferred from homology"/>
<reference evidence="6" key="1">
    <citation type="submission" date="2021-01" db="EMBL/GenBank/DDBJ databases">
        <title>Genome public.</title>
        <authorList>
            <person name="Liu C."/>
            <person name="Sun Q."/>
        </authorList>
    </citation>
    <scope>NUCLEOTIDE SEQUENCE</scope>
    <source>
        <strain evidence="6">YIM B02565</strain>
    </source>
</reference>
<feature type="binding site" evidence="4">
    <location>
        <position position="22"/>
    </location>
    <ligand>
        <name>Zn(2+)</name>
        <dbReference type="ChEBI" id="CHEBI:29105"/>
        <label>1</label>
    </ligand>
</feature>
<comment type="cofactor">
    <cofactor evidence="4">
        <name>a divalent metal cation</name>
        <dbReference type="ChEBI" id="CHEBI:60240"/>
    </cofactor>
    <text evidence="4">Binds 2 divalent metal cations per subunit.</text>
</comment>
<gene>
    <name evidence="6" type="ORF">JK634_17180</name>
</gene>
<evidence type="ECO:0000313" key="6">
    <source>
        <dbReference type="EMBL" id="MBL4933528.1"/>
    </source>
</evidence>
<feature type="binding site" description="via carbamate group" evidence="4">
    <location>
        <position position="140"/>
    </location>
    <ligand>
        <name>Zn(2+)</name>
        <dbReference type="ChEBI" id="CHEBI:29105"/>
        <label>1</label>
    </ligand>
</feature>
<evidence type="ECO:0000256" key="3">
    <source>
        <dbReference type="PIRSR" id="PIRSR601559-50"/>
    </source>
</evidence>
<dbReference type="InterPro" id="IPR001559">
    <property type="entry name" value="Phosphotriesterase"/>
</dbReference>
<organism evidence="6 7">
    <name type="scientific">Clostridium paridis</name>
    <dbReference type="NCBI Taxonomy" id="2803863"/>
    <lineage>
        <taxon>Bacteria</taxon>
        <taxon>Bacillati</taxon>
        <taxon>Bacillota</taxon>
        <taxon>Clostridia</taxon>
        <taxon>Eubacteriales</taxon>
        <taxon>Clostridiaceae</taxon>
        <taxon>Clostridium</taxon>
    </lineage>
</organism>
<dbReference type="InterPro" id="IPR017947">
    <property type="entry name" value="AryldialkylPase_Zn-BS"/>
</dbReference>
<dbReference type="RefSeq" id="WP_202768970.1">
    <property type="nucleotide sequence ID" value="NZ_JAESWA010000025.1"/>
</dbReference>
<evidence type="ECO:0000256" key="4">
    <source>
        <dbReference type="PIRSR" id="PIRSR601559-51"/>
    </source>
</evidence>